<dbReference type="Proteomes" id="UP000253628">
    <property type="component" value="Unassembled WGS sequence"/>
</dbReference>
<proteinExistence type="inferred from homology"/>
<comment type="similarity">
    <text evidence="2 6">Belongs to the class-III pyridoxal-phosphate-dependent aminotransferase family.</text>
</comment>
<dbReference type="NCBIfam" id="TIGR02407">
    <property type="entry name" value="ectoine_ectB"/>
    <property type="match status" value="1"/>
</dbReference>
<sequence length="436" mass="47678">MMDLKIFDRMESEVRGYVRSFPVVFSQARGSVLIDESGKEYIDFFSGAGTLNYGHNNPILKEKLIDYLNTDGLVHGLDMATGAKRYFMETVERVLLKPRSWNYKLQFTGPTGTNAVEAALKLARQVKGRPNVISFTHGFHGVSGGSLAVTANAKFREAAGVALGNTTFMPYDGYLGPDVNTIAYLERMLDDPSSGMDRPAAVIVETVQGEGGVNVATRRWLKDLERLCHQYDMLLIIDDIQVGCGRTGSFFSFESAGIRPDIITLSKSLSGFGLPMSLVLMKPELDIWKPGAHSGTFRGNNLAFVTAAQALDSYWTNSAFSDEIRRKEELVRDWLENLVHSYPGVGLSVRGRGLIQGLATPADSDVANQIAHKAFEHGLVIETSGANDEVLKVLPALTISDEQLKKGLEIIERSTGEVLAAKGASAHVLKFGGKRR</sequence>
<keyword evidence="9" id="KW-1185">Reference proteome</keyword>
<dbReference type="UniPathway" id="UPA00067">
    <property type="reaction ID" value="UER00121"/>
</dbReference>
<dbReference type="GO" id="GO:0019491">
    <property type="term" value="P:ectoine biosynthetic process"/>
    <property type="evidence" value="ECO:0007669"/>
    <property type="project" value="UniProtKB-UniPathway"/>
</dbReference>
<comment type="caution">
    <text evidence="8">The sequence shown here is derived from an EMBL/GenBank/DDBJ whole genome shotgun (WGS) entry which is preliminary data.</text>
</comment>
<dbReference type="GO" id="GO:0047307">
    <property type="term" value="F:diaminobutyrate-pyruvate transaminase activity"/>
    <property type="evidence" value="ECO:0007669"/>
    <property type="project" value="InterPro"/>
</dbReference>
<dbReference type="CDD" id="cd00610">
    <property type="entry name" value="OAT_like"/>
    <property type="match status" value="1"/>
</dbReference>
<evidence type="ECO:0000256" key="4">
    <source>
        <dbReference type="ARBA" id="ARBA00022679"/>
    </source>
</evidence>
<evidence type="ECO:0000256" key="3">
    <source>
        <dbReference type="ARBA" id="ARBA00022576"/>
    </source>
</evidence>
<dbReference type="Pfam" id="PF00202">
    <property type="entry name" value="Aminotran_3"/>
    <property type="match status" value="1"/>
</dbReference>
<dbReference type="GO" id="GO:0045303">
    <property type="term" value="F:diaminobutyrate-2-oxoglutarate transaminase activity"/>
    <property type="evidence" value="ECO:0007669"/>
    <property type="project" value="UniProtKB-EC"/>
</dbReference>
<dbReference type="NCBIfam" id="NF006733">
    <property type="entry name" value="PRK09264.1"/>
    <property type="match status" value="1"/>
</dbReference>
<dbReference type="InterPro" id="IPR015422">
    <property type="entry name" value="PyrdxlP-dep_Trfase_small"/>
</dbReference>
<dbReference type="InterPro" id="IPR015421">
    <property type="entry name" value="PyrdxlP-dep_Trfase_major"/>
</dbReference>
<dbReference type="InterPro" id="IPR004637">
    <property type="entry name" value="Dat"/>
</dbReference>
<dbReference type="InterPro" id="IPR015424">
    <property type="entry name" value="PyrdxlP-dep_Trfase"/>
</dbReference>
<dbReference type="NCBIfam" id="TIGR00709">
    <property type="entry name" value="dat"/>
    <property type="match status" value="1"/>
</dbReference>
<comment type="pathway">
    <text evidence="7">Amine and polyamine biosynthesis; ectoine biosynthesis; L-ectoine from L-aspartate 4-semialdehyde: step 1/3.</text>
</comment>
<dbReference type="PROSITE" id="PS00600">
    <property type="entry name" value="AA_TRANSFER_CLASS_3"/>
    <property type="match status" value="1"/>
</dbReference>
<evidence type="ECO:0000256" key="2">
    <source>
        <dbReference type="ARBA" id="ARBA00008954"/>
    </source>
</evidence>
<evidence type="ECO:0000256" key="1">
    <source>
        <dbReference type="ARBA" id="ARBA00001933"/>
    </source>
</evidence>
<dbReference type="SUPFAM" id="SSF53383">
    <property type="entry name" value="PLP-dependent transferases"/>
    <property type="match status" value="1"/>
</dbReference>
<name>A0A366H055_9BURK</name>
<organism evidence="8 9">
    <name type="scientific">Eoetvoesiella caeni</name>
    <dbReference type="NCBI Taxonomy" id="645616"/>
    <lineage>
        <taxon>Bacteria</taxon>
        <taxon>Pseudomonadati</taxon>
        <taxon>Pseudomonadota</taxon>
        <taxon>Betaproteobacteria</taxon>
        <taxon>Burkholderiales</taxon>
        <taxon>Alcaligenaceae</taxon>
        <taxon>Eoetvoesiella</taxon>
    </lineage>
</organism>
<keyword evidence="3 7" id="KW-0032">Aminotransferase</keyword>
<dbReference type="AlphaFoldDB" id="A0A366H055"/>
<dbReference type="GO" id="GO:0030170">
    <property type="term" value="F:pyridoxal phosphate binding"/>
    <property type="evidence" value="ECO:0007669"/>
    <property type="project" value="InterPro"/>
</dbReference>
<keyword evidence="4 7" id="KW-0808">Transferase</keyword>
<comment type="cofactor">
    <cofactor evidence="1 7">
        <name>pyridoxal 5'-phosphate</name>
        <dbReference type="ChEBI" id="CHEBI:597326"/>
    </cofactor>
</comment>
<reference evidence="8 9" key="1">
    <citation type="submission" date="2018-06" db="EMBL/GenBank/DDBJ databases">
        <title>Genomic Encyclopedia of Type Strains, Phase IV (KMG-IV): sequencing the most valuable type-strain genomes for metagenomic binning, comparative biology and taxonomic classification.</title>
        <authorList>
            <person name="Goeker M."/>
        </authorList>
    </citation>
    <scope>NUCLEOTIDE SEQUENCE [LARGE SCALE GENOMIC DNA]</scope>
    <source>
        <strain evidence="8 9">DSM 25520</strain>
    </source>
</reference>
<dbReference type="InterPro" id="IPR049704">
    <property type="entry name" value="Aminotrans_3_PPA_site"/>
</dbReference>
<dbReference type="EMBL" id="QNRQ01000020">
    <property type="protein sequence ID" value="RBP35104.1"/>
    <property type="molecule type" value="Genomic_DNA"/>
</dbReference>
<evidence type="ECO:0000256" key="7">
    <source>
        <dbReference type="RuleBase" id="RU365034"/>
    </source>
</evidence>
<protein>
    <recommendedName>
        <fullName evidence="7">Diaminobutyrate--2-oxoglutarate transaminase</fullName>
        <ecNumber evidence="7">2.6.1.76</ecNumber>
    </recommendedName>
    <alternativeName>
        <fullName evidence="7">DABA aminotransferase</fullName>
    </alternativeName>
</protein>
<dbReference type="PANTHER" id="PTHR43552:SF2">
    <property type="entry name" value="DIAMINOBUTYRATE--2-OXOGLUTARATE TRANSAMINASE"/>
    <property type="match status" value="1"/>
</dbReference>
<accession>A0A366H055</accession>
<dbReference type="InterPro" id="IPR012773">
    <property type="entry name" value="Ectoine_EctB"/>
</dbReference>
<dbReference type="PIRSF" id="PIRSF000521">
    <property type="entry name" value="Transaminase_4ab_Lys_Orn"/>
    <property type="match status" value="1"/>
</dbReference>
<comment type="function">
    <text evidence="7">Catalyzes reversively the conversion of L-aspartate beta-semialdehyde (ASA) to L-2,4-diaminobutyrate (DABA) by transamination with L-glutamate.</text>
</comment>
<evidence type="ECO:0000313" key="8">
    <source>
        <dbReference type="EMBL" id="RBP35104.1"/>
    </source>
</evidence>
<dbReference type="Gene3D" id="3.40.640.10">
    <property type="entry name" value="Type I PLP-dependent aspartate aminotransferase-like (Major domain)"/>
    <property type="match status" value="1"/>
</dbReference>
<gene>
    <name evidence="8" type="ORF">DFR37_12031</name>
</gene>
<evidence type="ECO:0000313" key="9">
    <source>
        <dbReference type="Proteomes" id="UP000253628"/>
    </source>
</evidence>
<keyword evidence="5 6" id="KW-0663">Pyridoxal phosphate</keyword>
<dbReference type="Gene3D" id="3.90.1150.10">
    <property type="entry name" value="Aspartate Aminotransferase, domain 1"/>
    <property type="match status" value="1"/>
</dbReference>
<evidence type="ECO:0000256" key="6">
    <source>
        <dbReference type="RuleBase" id="RU003560"/>
    </source>
</evidence>
<dbReference type="EC" id="2.6.1.76" evidence="7"/>
<dbReference type="PANTHER" id="PTHR43552">
    <property type="entry name" value="DIAMINOBUTYRATE--2-OXOGLUTARATE AMINOTRANSFERASE"/>
    <property type="match status" value="1"/>
</dbReference>
<evidence type="ECO:0000256" key="5">
    <source>
        <dbReference type="ARBA" id="ARBA00022898"/>
    </source>
</evidence>
<dbReference type="InterPro" id="IPR005814">
    <property type="entry name" value="Aminotrans_3"/>
</dbReference>
<comment type="catalytic activity">
    <reaction evidence="7">
        <text>L-2,4-diaminobutanoate + 2-oxoglutarate = L-aspartate 4-semialdehyde + L-glutamate</text>
        <dbReference type="Rhea" id="RHEA:11160"/>
        <dbReference type="ChEBI" id="CHEBI:16810"/>
        <dbReference type="ChEBI" id="CHEBI:29985"/>
        <dbReference type="ChEBI" id="CHEBI:58761"/>
        <dbReference type="ChEBI" id="CHEBI:537519"/>
        <dbReference type="EC" id="2.6.1.76"/>
    </reaction>
</comment>